<keyword evidence="2" id="KW-1185">Reference proteome</keyword>
<evidence type="ECO:0000313" key="1">
    <source>
        <dbReference type="EMBL" id="OMJ07677.1"/>
    </source>
</evidence>
<sequence>MVCACVCVYVSLINFVERLGIGETGFEDFIYSEFSVTFRCAVWVCHDGEYSSALNTGLMVLDKAELAS</sequence>
<dbReference type="AlphaFoldDB" id="A0A1R1WZA8"/>
<dbReference type="Proteomes" id="UP000187429">
    <property type="component" value="Unassembled WGS sequence"/>
</dbReference>
<reference evidence="2" key="1">
    <citation type="submission" date="2017-01" db="EMBL/GenBank/DDBJ databases">
        <authorList>
            <person name="Wang Y."/>
            <person name="White M."/>
            <person name="Kvist S."/>
            <person name="Moncalvo J.-M."/>
        </authorList>
    </citation>
    <scope>NUCLEOTIDE SEQUENCE [LARGE SCALE GENOMIC DNA]</scope>
    <source>
        <strain evidence="2">ID-206-W2</strain>
    </source>
</reference>
<comment type="caution">
    <text evidence="1">The sequence shown here is derived from an EMBL/GenBank/DDBJ whole genome shotgun (WGS) entry which is preliminary data.</text>
</comment>
<proteinExistence type="predicted"/>
<organism evidence="1 2">
    <name type="scientific">Smittium culicis</name>
    <dbReference type="NCBI Taxonomy" id="133412"/>
    <lineage>
        <taxon>Eukaryota</taxon>
        <taxon>Fungi</taxon>
        <taxon>Fungi incertae sedis</taxon>
        <taxon>Zoopagomycota</taxon>
        <taxon>Kickxellomycotina</taxon>
        <taxon>Harpellomycetes</taxon>
        <taxon>Harpellales</taxon>
        <taxon>Legeriomycetaceae</taxon>
        <taxon>Smittium</taxon>
    </lineage>
</organism>
<evidence type="ECO:0000313" key="2">
    <source>
        <dbReference type="Proteomes" id="UP000187429"/>
    </source>
</evidence>
<name>A0A1R1WZA8_9FUNG</name>
<protein>
    <submittedName>
        <fullName evidence="1">Uncharacterized protein</fullName>
    </submittedName>
</protein>
<accession>A0A1R1WZA8</accession>
<dbReference type="EMBL" id="LSSM01007598">
    <property type="protein sequence ID" value="OMJ07677.1"/>
    <property type="molecule type" value="Genomic_DNA"/>
</dbReference>
<gene>
    <name evidence="1" type="ORF">AYI69_g11367</name>
</gene>